<dbReference type="EMBL" id="CP126980">
    <property type="protein sequence ID" value="WIM96387.1"/>
    <property type="molecule type" value="Genomic_DNA"/>
</dbReference>
<protein>
    <submittedName>
        <fullName evidence="2">Uncharacterized protein</fullName>
    </submittedName>
</protein>
<name>A0ABY8WHM1_9ACTN</name>
<sequence length="690" mass="76408">MAEEADAPAAEESGGSSADDTGGQRNGKVAEPGDTKKMADVFNVFLGAVEAGTIGQQHGPAQRRTRLRSATGKIDDDEVRTDTEFFCRPESFDEALKRLSADHVVAIRGAMGIGKRTGAINLLRAVTTGQLVIMSSVSDLKELASLNYVKGHGYLIVDRVDGRAGGDIDFQWRTVRDQVRKAGAHLVVTTVTTASAQIDSVGHIDWSRPDVRTVSRAHLVDRDVPDEMLDVIAGHFDAECSMADVIATLRAIRKGVEPEVALDKLTETSARRVGEWFEAHRTDQSAILDVATVAFLGAVIYRDFDSLRLGLEACLKEHGAIAPPAAKSKKTDENGGQLLDRRSRLHSDEGLVCERRIAGPTSDRRVLVFRNDTYRRHVLAELTRRYETPFWNAIAQWLHSLVLNQPDAEVAIGLAELAAWDFDEVELAYLIPWSKGEIYTAGQTTAVFVLWAMCFRDETQPTALKVAKQWANHGDPSQRWAAAMAYSGILGACDPAQSIRQLWQLIFSSGQGFDEACYAMAVLFGTLLETGSAGKVLTTLDEQLRRPPRRPADRRITMCARQVLVEVLVMRQNRQQVPATFHYLVKYPKRLPLVARLWAEGICHRPHRQVVLQALWHGLNRLRHITDDPITFANALGEALVSALPPTEIGSFYEHLRIVDSRSANRTKPISSPARILLQVIGRHYRRKAS</sequence>
<feature type="compositionally biased region" description="Low complexity" evidence="1">
    <location>
        <begin position="7"/>
        <end position="20"/>
    </location>
</feature>
<evidence type="ECO:0000313" key="3">
    <source>
        <dbReference type="Proteomes" id="UP001240150"/>
    </source>
</evidence>
<dbReference type="RefSeq" id="WP_284917669.1">
    <property type="nucleotide sequence ID" value="NZ_CP126980.1"/>
</dbReference>
<organism evidence="2 3">
    <name type="scientific">Actinoplanes oblitus</name>
    <dbReference type="NCBI Taxonomy" id="3040509"/>
    <lineage>
        <taxon>Bacteria</taxon>
        <taxon>Bacillati</taxon>
        <taxon>Actinomycetota</taxon>
        <taxon>Actinomycetes</taxon>
        <taxon>Micromonosporales</taxon>
        <taxon>Micromonosporaceae</taxon>
        <taxon>Actinoplanes</taxon>
    </lineage>
</organism>
<accession>A0ABY8WHM1</accession>
<gene>
    <name evidence="2" type="ORF">ACTOB_008579</name>
</gene>
<proteinExistence type="predicted"/>
<feature type="region of interest" description="Disordered" evidence="1">
    <location>
        <begin position="1"/>
        <end position="34"/>
    </location>
</feature>
<reference evidence="2 3" key="1">
    <citation type="submission" date="2023-06" db="EMBL/GenBank/DDBJ databases">
        <authorList>
            <person name="Yushchuk O."/>
            <person name="Binda E."/>
            <person name="Ruckert-Reed C."/>
            <person name="Fedorenko V."/>
            <person name="Kalinowski J."/>
            <person name="Marinelli F."/>
        </authorList>
    </citation>
    <scope>NUCLEOTIDE SEQUENCE [LARGE SCALE GENOMIC DNA]</scope>
    <source>
        <strain evidence="2 3">NRRL 3884</strain>
    </source>
</reference>
<dbReference type="Proteomes" id="UP001240150">
    <property type="component" value="Chromosome"/>
</dbReference>
<keyword evidence="3" id="KW-1185">Reference proteome</keyword>
<evidence type="ECO:0000313" key="2">
    <source>
        <dbReference type="EMBL" id="WIM96387.1"/>
    </source>
</evidence>
<evidence type="ECO:0000256" key="1">
    <source>
        <dbReference type="SAM" id="MobiDB-lite"/>
    </source>
</evidence>